<dbReference type="NCBIfam" id="TIGR01353">
    <property type="entry name" value="dGTP_triPase"/>
    <property type="match status" value="1"/>
</dbReference>
<keyword evidence="4" id="KW-1185">Reference proteome</keyword>
<sequence length="466" mass="53408">MEDKLFSIERLRQSSSTDTRTSKQQFESDRGRVLFSSPLRRLQSKAQVFSLESNAAVRSRLTHSIEVAHVGRYIAQQLVLVAEKEKDSQLLDKFVLIEPIVETACLLHDIGNPPFGHLGEKAIQEWFRDNSNSIHKKSKNNDIDKSNSYYNDFINFDGNPQGARIAITLQGFPDQKGLNLTVAQIGAIIKYPQFSDELSKGSSKYKKIAAFSSEKEILIEAWKKLGLKWGQRHPLVYLMEASDDIAYSLSDIEDGIEKTIITESEVIAFLEDKFSAFQDEIKNCIPKSDSAQCKVVGRFVGFRTNMINLLTKYAAEYFFKNREDFCAGTRKSIFDNSNDDDYSKALNIINNYCREKLYESKEAEDIEIAGYNIVHGLLDKFSLLLSLEQKDFKDLVDGNGKNNLERRMFSKLPKSLVDHYKYSVDNDPDNEWFIRFQLIVDYISGMTDDFSLKLYRLFHGIEVNIV</sequence>
<evidence type="ECO:0000313" key="4">
    <source>
        <dbReference type="Proteomes" id="UP000283087"/>
    </source>
</evidence>
<evidence type="ECO:0000313" key="3">
    <source>
        <dbReference type="EMBL" id="RTE64493.1"/>
    </source>
</evidence>
<dbReference type="InterPro" id="IPR003607">
    <property type="entry name" value="HD/PDEase_dom"/>
</dbReference>
<dbReference type="PANTHER" id="PTHR11373:SF32">
    <property type="entry name" value="DEOXYGUANOSINETRIPHOSPHATE TRIPHOSPHOHYDROLASE"/>
    <property type="match status" value="1"/>
</dbReference>
<dbReference type="InterPro" id="IPR006261">
    <property type="entry name" value="dGTPase"/>
</dbReference>
<dbReference type="InterPro" id="IPR027432">
    <property type="entry name" value="dGTP_triphosphohydrolase_C"/>
</dbReference>
<dbReference type="SUPFAM" id="SSF109604">
    <property type="entry name" value="HD-domain/PDEase-like"/>
    <property type="match status" value="1"/>
</dbReference>
<dbReference type="CDD" id="cd00077">
    <property type="entry name" value="HDc"/>
    <property type="match status" value="1"/>
</dbReference>
<comment type="caution">
    <text evidence="3">The sequence shown here is derived from an EMBL/GenBank/DDBJ whole genome shotgun (WGS) entry which is preliminary data.</text>
</comment>
<dbReference type="SMART" id="SM00471">
    <property type="entry name" value="HDc"/>
    <property type="match status" value="1"/>
</dbReference>
<dbReference type="OrthoDB" id="9803619at2"/>
<protein>
    <submittedName>
        <fullName evidence="3">dGTPase</fullName>
        <ecNumber evidence="3">3.1.5.1</ecNumber>
    </submittedName>
</protein>
<dbReference type="Gene3D" id="1.10.3210.10">
    <property type="entry name" value="Hypothetical protein af1432"/>
    <property type="match status" value="1"/>
</dbReference>
<evidence type="ECO:0000256" key="1">
    <source>
        <dbReference type="ARBA" id="ARBA00022801"/>
    </source>
</evidence>
<dbReference type="EC" id="3.1.5.1" evidence="3"/>
<keyword evidence="1 3" id="KW-0378">Hydrolase</keyword>
<dbReference type="Gene3D" id="1.10.3550.10">
    <property type="entry name" value="eoxyguanosinetriphosphate triphosphohydrolase domain-like"/>
    <property type="match status" value="1"/>
</dbReference>
<reference evidence="3 4" key="1">
    <citation type="submission" date="2018-11" db="EMBL/GenBank/DDBJ databases">
        <title>The draft genome sequence of Amphritea opalescens ANRC-JH13T.</title>
        <authorList>
            <person name="Fang Z."/>
            <person name="Zhang Y."/>
            <person name="Han X."/>
        </authorList>
    </citation>
    <scope>NUCLEOTIDE SEQUENCE [LARGE SCALE GENOMIC DNA]</scope>
    <source>
        <strain evidence="3 4">ANRC-JH13</strain>
    </source>
</reference>
<dbReference type="GO" id="GO:0006203">
    <property type="term" value="P:dGTP catabolic process"/>
    <property type="evidence" value="ECO:0007669"/>
    <property type="project" value="TreeGrafter"/>
</dbReference>
<dbReference type="Gene3D" id="1.10.3410.10">
    <property type="entry name" value="putative deoxyguanosinetriphosphate triphosphohydrolase like domain"/>
    <property type="match status" value="1"/>
</dbReference>
<dbReference type="EMBL" id="RQXW01000021">
    <property type="protein sequence ID" value="RTE64493.1"/>
    <property type="molecule type" value="Genomic_DNA"/>
</dbReference>
<dbReference type="GO" id="GO:0008832">
    <property type="term" value="F:dGTPase activity"/>
    <property type="evidence" value="ECO:0007669"/>
    <property type="project" value="UniProtKB-EC"/>
</dbReference>
<organism evidence="3 4">
    <name type="scientific">Amphritea opalescens</name>
    <dbReference type="NCBI Taxonomy" id="2490544"/>
    <lineage>
        <taxon>Bacteria</taxon>
        <taxon>Pseudomonadati</taxon>
        <taxon>Pseudomonadota</taxon>
        <taxon>Gammaproteobacteria</taxon>
        <taxon>Oceanospirillales</taxon>
        <taxon>Oceanospirillaceae</taxon>
        <taxon>Amphritea</taxon>
    </lineage>
</organism>
<name>A0A430KMA4_9GAMM</name>
<dbReference type="InterPro" id="IPR006674">
    <property type="entry name" value="HD_domain"/>
</dbReference>
<dbReference type="InterPro" id="IPR050135">
    <property type="entry name" value="dGTPase-like"/>
</dbReference>
<dbReference type="PANTHER" id="PTHR11373">
    <property type="entry name" value="DEOXYNUCLEOSIDE TRIPHOSPHATE TRIPHOSPHOHYDROLASE"/>
    <property type="match status" value="1"/>
</dbReference>
<dbReference type="InterPro" id="IPR023293">
    <property type="entry name" value="dGTP_triP_hydro_central_sf"/>
</dbReference>
<feature type="domain" description="HD" evidence="2">
    <location>
        <begin position="60"/>
        <end position="248"/>
    </location>
</feature>
<accession>A0A430KMA4</accession>
<dbReference type="NCBIfam" id="NF003429">
    <property type="entry name" value="PRK04926.1"/>
    <property type="match status" value="1"/>
</dbReference>
<dbReference type="PROSITE" id="PS51831">
    <property type="entry name" value="HD"/>
    <property type="match status" value="1"/>
</dbReference>
<dbReference type="Pfam" id="PF01966">
    <property type="entry name" value="HD"/>
    <property type="match status" value="1"/>
</dbReference>
<evidence type="ECO:0000259" key="2">
    <source>
        <dbReference type="PROSITE" id="PS51831"/>
    </source>
</evidence>
<proteinExistence type="predicted"/>
<dbReference type="RefSeq" id="WP_126159829.1">
    <property type="nucleotide sequence ID" value="NZ_RQXW01000021.1"/>
</dbReference>
<dbReference type="AlphaFoldDB" id="A0A430KMA4"/>
<dbReference type="Proteomes" id="UP000283087">
    <property type="component" value="Unassembled WGS sequence"/>
</dbReference>
<gene>
    <name evidence="3" type="ORF">EH243_16870</name>
</gene>